<accession>A0ABW7BGM9</accession>
<proteinExistence type="predicted"/>
<keyword evidence="4" id="KW-0547">Nucleotide-binding</keyword>
<dbReference type="SMART" id="SM00851">
    <property type="entry name" value="MGS"/>
    <property type="match status" value="1"/>
</dbReference>
<dbReference type="SUPFAM" id="SSF56059">
    <property type="entry name" value="Glutathione synthetase ATP-binding domain-like"/>
    <property type="match status" value="1"/>
</dbReference>
<name>A0ABW7BGM9_9ACTN</name>
<dbReference type="GO" id="GO:0004088">
    <property type="term" value="F:carbamoyl-phosphate synthase (glutamine-hydrolyzing) activity"/>
    <property type="evidence" value="ECO:0007669"/>
    <property type="project" value="UniProtKB-EC"/>
</dbReference>
<keyword evidence="2" id="KW-0055">Arginine biosynthesis</keyword>
<evidence type="ECO:0000313" key="8">
    <source>
        <dbReference type="Proteomes" id="UP001604267"/>
    </source>
</evidence>
<gene>
    <name evidence="7" type="primary">carB</name>
    <name evidence="7" type="ORF">ACGFZB_36945</name>
</gene>
<evidence type="ECO:0000313" key="7">
    <source>
        <dbReference type="EMBL" id="MFG3015941.1"/>
    </source>
</evidence>
<dbReference type="SUPFAM" id="SSF52335">
    <property type="entry name" value="Methylglyoxal synthase-like"/>
    <property type="match status" value="1"/>
</dbReference>
<dbReference type="Gene3D" id="3.40.50.1380">
    <property type="entry name" value="Methylglyoxal synthase-like domain"/>
    <property type="match status" value="1"/>
</dbReference>
<evidence type="ECO:0000256" key="5">
    <source>
        <dbReference type="ARBA" id="ARBA00022840"/>
    </source>
</evidence>
<sequence length="248" mass="26011">FTSKATAVPLAKAAARISLGATIAQLRAEGLLPKNGDGGELPLDAPISVKEAVMPWSRFRDIHGRGVDTVLGPEMRSTGEVMGIDSVFGTAYAKSQAGAYGPLPTKGRAFISVANRDKRSMIFPARELVAHGFELLATSGTAEVLKRNGINATVVRKQSEGTGPNGEKTIVQLIHDGEVDLIVNTPYGTGGRLDGYDIRTAAVARSVPCLTTVQALAAAVQGIDALHHGDVGVRSLQEHAEHLTAARD</sequence>
<dbReference type="PROSITE" id="PS51855">
    <property type="entry name" value="MGS"/>
    <property type="match status" value="1"/>
</dbReference>
<evidence type="ECO:0000256" key="1">
    <source>
        <dbReference type="ARBA" id="ARBA00012738"/>
    </source>
</evidence>
<dbReference type="Gene3D" id="3.30.470.20">
    <property type="entry name" value="ATP-grasp fold, B domain"/>
    <property type="match status" value="1"/>
</dbReference>
<dbReference type="InterPro" id="IPR033937">
    <property type="entry name" value="MGS_CPS_CarB"/>
</dbReference>
<dbReference type="EC" id="6.3.5.5" evidence="1"/>
<evidence type="ECO:0000256" key="3">
    <source>
        <dbReference type="ARBA" id="ARBA00022598"/>
    </source>
</evidence>
<dbReference type="PANTHER" id="PTHR11405">
    <property type="entry name" value="CARBAMOYLTRANSFERASE FAMILY MEMBER"/>
    <property type="match status" value="1"/>
</dbReference>
<evidence type="ECO:0000256" key="2">
    <source>
        <dbReference type="ARBA" id="ARBA00022571"/>
    </source>
</evidence>
<keyword evidence="3 7" id="KW-0436">Ligase</keyword>
<organism evidence="7 8">
    <name type="scientific">Streptomyces cinerochromogenes</name>
    <dbReference type="NCBI Taxonomy" id="66422"/>
    <lineage>
        <taxon>Bacteria</taxon>
        <taxon>Bacillati</taxon>
        <taxon>Actinomycetota</taxon>
        <taxon>Actinomycetes</taxon>
        <taxon>Kitasatosporales</taxon>
        <taxon>Streptomycetaceae</taxon>
        <taxon>Streptomyces</taxon>
    </lineage>
</organism>
<reference evidence="7 8" key="1">
    <citation type="submission" date="2024-10" db="EMBL/GenBank/DDBJ databases">
        <title>The Natural Products Discovery Center: Release of the First 8490 Sequenced Strains for Exploring Actinobacteria Biosynthetic Diversity.</title>
        <authorList>
            <person name="Kalkreuter E."/>
            <person name="Kautsar S.A."/>
            <person name="Yang D."/>
            <person name="Bader C.D."/>
            <person name="Teijaro C.N."/>
            <person name="Fluegel L."/>
            <person name="Davis C.M."/>
            <person name="Simpson J.R."/>
            <person name="Lauterbach L."/>
            <person name="Steele A.D."/>
            <person name="Gui C."/>
            <person name="Meng S."/>
            <person name="Li G."/>
            <person name="Viehrig K."/>
            <person name="Ye F."/>
            <person name="Su P."/>
            <person name="Kiefer A.F."/>
            <person name="Nichols A."/>
            <person name="Cepeda A.J."/>
            <person name="Yan W."/>
            <person name="Fan B."/>
            <person name="Jiang Y."/>
            <person name="Adhikari A."/>
            <person name="Zheng C.-J."/>
            <person name="Schuster L."/>
            <person name="Cowan T.M."/>
            <person name="Smanski M.J."/>
            <person name="Chevrette M.G."/>
            <person name="De Carvalho L.P.S."/>
            <person name="Shen B."/>
        </authorList>
    </citation>
    <scope>NUCLEOTIDE SEQUENCE [LARGE SCALE GENOMIC DNA]</scope>
    <source>
        <strain evidence="7 8">NPDC048320</strain>
    </source>
</reference>
<keyword evidence="2" id="KW-0028">Amino-acid biosynthesis</keyword>
<keyword evidence="5" id="KW-0067">ATP-binding</keyword>
<dbReference type="Pfam" id="PF02142">
    <property type="entry name" value="MGS"/>
    <property type="match status" value="1"/>
</dbReference>
<comment type="caution">
    <text evidence="7">The sequence shown here is derived from an EMBL/GenBank/DDBJ whole genome shotgun (WGS) entry which is preliminary data.</text>
</comment>
<dbReference type="InterPro" id="IPR011607">
    <property type="entry name" value="MGS-like_dom"/>
</dbReference>
<feature type="domain" description="MGS-like" evidence="6">
    <location>
        <begin position="101"/>
        <end position="246"/>
    </location>
</feature>
<feature type="non-terminal residue" evidence="7">
    <location>
        <position position="1"/>
    </location>
</feature>
<dbReference type="Proteomes" id="UP001604267">
    <property type="component" value="Unassembled WGS sequence"/>
</dbReference>
<evidence type="ECO:0000259" key="6">
    <source>
        <dbReference type="PROSITE" id="PS51855"/>
    </source>
</evidence>
<dbReference type="CDD" id="cd01424">
    <property type="entry name" value="MGS_CPS_II"/>
    <property type="match status" value="1"/>
</dbReference>
<dbReference type="InterPro" id="IPR036914">
    <property type="entry name" value="MGS-like_dom_sf"/>
</dbReference>
<evidence type="ECO:0000256" key="4">
    <source>
        <dbReference type="ARBA" id="ARBA00022741"/>
    </source>
</evidence>
<dbReference type="EMBL" id="JBICYV010000024">
    <property type="protein sequence ID" value="MFG3015941.1"/>
    <property type="molecule type" value="Genomic_DNA"/>
</dbReference>
<protein>
    <recommendedName>
        <fullName evidence="1">carbamoyl-phosphate synthase (glutamine-hydrolyzing)</fullName>
        <ecNumber evidence="1">6.3.5.5</ecNumber>
    </recommendedName>
</protein>
<dbReference type="PANTHER" id="PTHR11405:SF53">
    <property type="entry name" value="CARBAMOYL-PHOSPHATE SYNTHASE [AMMONIA], MITOCHONDRIAL"/>
    <property type="match status" value="1"/>
</dbReference>
<keyword evidence="8" id="KW-1185">Reference proteome</keyword>